<dbReference type="PANTHER" id="PTHR43362">
    <property type="entry name" value="MANNITOL DEHYDROGENASE DSF1-RELATED"/>
    <property type="match status" value="1"/>
</dbReference>
<sequence length="270" mass="28213">MTGEAHVLSASTLPRLPTTIRRPAGRDVAPPRIVHIGLGAFHRAHQAVYTEDAGDGWQILAVSPRSTASADQQAAQAGYYSVTELDGSATRTRVIGSISQALALTRQPEAFIAAIAAPSTSIVTLTITEQGYVDRAALGHLVSGLLARLDATAEPLAIVACDNLRNGDRTLPRALGALARELDPGRNRALSDFLASCVSFPASVVDRITPAATTADLSAVAARLGVIDRAAVITEPYKLWVLTDEFPLPIPGTDPAVLRPASASPFPGNS</sequence>
<proteinExistence type="inferred from homology"/>
<keyword evidence="8" id="KW-1185">Reference proteome</keyword>
<keyword evidence="5" id="KW-0520">NAD</keyword>
<dbReference type="GO" id="GO:0008926">
    <property type="term" value="F:mannitol-1-phosphate 5-dehydrogenase activity"/>
    <property type="evidence" value="ECO:0007669"/>
    <property type="project" value="UniProtKB-EC"/>
</dbReference>
<keyword evidence="4" id="KW-0560">Oxidoreductase</keyword>
<comment type="similarity">
    <text evidence="1">Belongs to the mannitol dehydrogenase family.</text>
</comment>
<dbReference type="InterPro" id="IPR013131">
    <property type="entry name" value="Mannitol_DH_N"/>
</dbReference>
<evidence type="ECO:0000313" key="7">
    <source>
        <dbReference type="EMBL" id="RJQ90028.1"/>
    </source>
</evidence>
<dbReference type="PRINTS" id="PR00084">
    <property type="entry name" value="MTLDHDRGNASE"/>
</dbReference>
<dbReference type="Gene3D" id="3.40.50.720">
    <property type="entry name" value="NAD(P)-binding Rossmann-like Domain"/>
    <property type="match status" value="1"/>
</dbReference>
<dbReference type="InterPro" id="IPR023027">
    <property type="entry name" value="Mannitol_DH_CS"/>
</dbReference>
<reference evidence="7 8" key="1">
    <citation type="submission" date="2018-09" db="EMBL/GenBank/DDBJ databases">
        <title>YIM PH 21725 draft genome.</title>
        <authorList>
            <person name="Miao C."/>
        </authorList>
    </citation>
    <scope>NUCLEOTIDE SEQUENCE [LARGE SCALE GENOMIC DNA]</scope>
    <source>
        <strain evidence="8">YIM PH21725</strain>
    </source>
</reference>
<comment type="caution">
    <text evidence="7">The sequence shown here is derived from an EMBL/GenBank/DDBJ whole genome shotgun (WGS) entry which is preliminary data.</text>
</comment>
<evidence type="ECO:0000256" key="4">
    <source>
        <dbReference type="ARBA" id="ARBA00023002"/>
    </source>
</evidence>
<dbReference type="EMBL" id="QZFV01000043">
    <property type="protein sequence ID" value="RJQ90028.1"/>
    <property type="molecule type" value="Genomic_DNA"/>
</dbReference>
<protein>
    <recommendedName>
        <fullName evidence="3">Mannitol-1-phosphate 5-dehydrogenase</fullName>
        <ecNumber evidence="2">1.1.1.17</ecNumber>
    </recommendedName>
</protein>
<dbReference type="EC" id="1.1.1.17" evidence="2"/>
<evidence type="ECO:0000256" key="5">
    <source>
        <dbReference type="ARBA" id="ARBA00023027"/>
    </source>
</evidence>
<dbReference type="GO" id="GO:0019594">
    <property type="term" value="P:mannitol metabolic process"/>
    <property type="evidence" value="ECO:0007669"/>
    <property type="project" value="InterPro"/>
</dbReference>
<dbReference type="RefSeq" id="WP_120021883.1">
    <property type="nucleotide sequence ID" value="NZ_QZFV01000043.1"/>
</dbReference>
<dbReference type="SUPFAM" id="SSF51735">
    <property type="entry name" value="NAD(P)-binding Rossmann-fold domains"/>
    <property type="match status" value="1"/>
</dbReference>
<dbReference type="AlphaFoldDB" id="A0A419IA20"/>
<dbReference type="PROSITE" id="PS00974">
    <property type="entry name" value="MANNITOL_DHGENASE"/>
    <property type="match status" value="1"/>
</dbReference>
<gene>
    <name evidence="7" type="ORF">D5S19_03465</name>
</gene>
<evidence type="ECO:0000256" key="2">
    <source>
        <dbReference type="ARBA" id="ARBA00012939"/>
    </source>
</evidence>
<evidence type="ECO:0000259" key="6">
    <source>
        <dbReference type="Pfam" id="PF01232"/>
    </source>
</evidence>
<name>A0A419IA20_9PSEU</name>
<dbReference type="OrthoDB" id="271711at2"/>
<evidence type="ECO:0000313" key="8">
    <source>
        <dbReference type="Proteomes" id="UP000285112"/>
    </source>
</evidence>
<feature type="domain" description="Mannitol dehydrogenase N-terminal" evidence="6">
    <location>
        <begin position="32"/>
        <end position="245"/>
    </location>
</feature>
<dbReference type="InterPro" id="IPR000669">
    <property type="entry name" value="Mannitol_DH"/>
</dbReference>
<evidence type="ECO:0000256" key="1">
    <source>
        <dbReference type="ARBA" id="ARBA00006541"/>
    </source>
</evidence>
<organism evidence="7 8">
    <name type="scientific">Amycolatopsis panacis</name>
    <dbReference type="NCBI Taxonomy" id="2340917"/>
    <lineage>
        <taxon>Bacteria</taxon>
        <taxon>Bacillati</taxon>
        <taxon>Actinomycetota</taxon>
        <taxon>Actinomycetes</taxon>
        <taxon>Pseudonocardiales</taxon>
        <taxon>Pseudonocardiaceae</taxon>
        <taxon>Amycolatopsis</taxon>
    </lineage>
</organism>
<dbReference type="InterPro" id="IPR050988">
    <property type="entry name" value="Mannitol_DH/Oxidoreductase"/>
</dbReference>
<dbReference type="Proteomes" id="UP000285112">
    <property type="component" value="Unassembled WGS sequence"/>
</dbReference>
<dbReference type="InterPro" id="IPR036291">
    <property type="entry name" value="NAD(P)-bd_dom_sf"/>
</dbReference>
<dbReference type="PANTHER" id="PTHR43362:SF1">
    <property type="entry name" value="MANNITOL DEHYDROGENASE 2-RELATED"/>
    <property type="match status" value="1"/>
</dbReference>
<accession>A0A419IA20</accession>
<dbReference type="Pfam" id="PF01232">
    <property type="entry name" value="Mannitol_dh"/>
    <property type="match status" value="1"/>
</dbReference>
<evidence type="ECO:0000256" key="3">
    <source>
        <dbReference type="ARBA" id="ARBA00016219"/>
    </source>
</evidence>